<feature type="region of interest" description="Disordered" evidence="1">
    <location>
        <begin position="54"/>
        <end position="113"/>
    </location>
</feature>
<accession>A0ABV2IWE7</accession>
<organism evidence="2 3">
    <name type="scientific">Rhizobium aquaticum</name>
    <dbReference type="NCBI Taxonomy" id="1549636"/>
    <lineage>
        <taxon>Bacteria</taxon>
        <taxon>Pseudomonadati</taxon>
        <taxon>Pseudomonadota</taxon>
        <taxon>Alphaproteobacteria</taxon>
        <taxon>Hyphomicrobiales</taxon>
        <taxon>Rhizobiaceae</taxon>
        <taxon>Rhizobium/Agrobacterium group</taxon>
        <taxon>Rhizobium</taxon>
    </lineage>
</organism>
<reference evidence="2 3" key="1">
    <citation type="submission" date="2024-06" db="EMBL/GenBank/DDBJ databases">
        <title>Genomic Encyclopedia of Type Strains, Phase IV (KMG-IV): sequencing the most valuable type-strain genomes for metagenomic binning, comparative biology and taxonomic classification.</title>
        <authorList>
            <person name="Goeker M."/>
        </authorList>
    </citation>
    <scope>NUCLEOTIDE SEQUENCE [LARGE SCALE GENOMIC DNA]</scope>
    <source>
        <strain evidence="2 3">DSM 29780</strain>
    </source>
</reference>
<evidence type="ECO:0000313" key="2">
    <source>
        <dbReference type="EMBL" id="MET3612024.1"/>
    </source>
</evidence>
<dbReference type="Pfam" id="PF06059">
    <property type="entry name" value="DUF930"/>
    <property type="match status" value="1"/>
</dbReference>
<keyword evidence="3" id="KW-1185">Reference proteome</keyword>
<name>A0ABV2IWE7_9HYPH</name>
<gene>
    <name evidence="2" type="ORF">ABID16_000329</name>
</gene>
<dbReference type="InterPro" id="IPR009273">
    <property type="entry name" value="DUF930"/>
</dbReference>
<evidence type="ECO:0000256" key="1">
    <source>
        <dbReference type="SAM" id="MobiDB-lite"/>
    </source>
</evidence>
<dbReference type="EMBL" id="JBEPMB010000001">
    <property type="protein sequence ID" value="MET3612024.1"/>
    <property type="molecule type" value="Genomic_DNA"/>
</dbReference>
<feature type="compositionally biased region" description="Low complexity" evidence="1">
    <location>
        <begin position="77"/>
        <end position="92"/>
    </location>
</feature>
<evidence type="ECO:0008006" key="4">
    <source>
        <dbReference type="Google" id="ProtNLM"/>
    </source>
</evidence>
<proteinExistence type="predicted"/>
<dbReference type="Proteomes" id="UP001549047">
    <property type="component" value="Unassembled WGS sequence"/>
</dbReference>
<evidence type="ECO:0000313" key="3">
    <source>
        <dbReference type="Proteomes" id="UP001549047"/>
    </source>
</evidence>
<feature type="compositionally biased region" description="Pro residues" evidence="1">
    <location>
        <begin position="93"/>
        <end position="108"/>
    </location>
</feature>
<comment type="caution">
    <text evidence="2">The sequence shown here is derived from an EMBL/GenBank/DDBJ whole genome shotgun (WGS) entry which is preliminary data.</text>
</comment>
<sequence>MRRMKGVPIGVAASAVLHLVVIILILRLAPARIEDAGEQTIAVTMVPVQEFNSGPAAPKLAPPEEPGEPASNPPSPSSAESPLARSSPAASSPAPPSAAPAAHPPPEPQAQNGSGMIEALNFFASAILARPENRSARDALKTLAPAERNEQICDTEAMEQIRRADAKFRPDRLIAYALENTQVDGETLHAAGAAFRSAHRWFRLTFDCKLDAKRNTVTAFRFLIGDPIPSSRWSDLQLER</sequence>
<protein>
    <recommendedName>
        <fullName evidence="4">DUF930 domain-containing protein</fullName>
    </recommendedName>
</protein>